<name>A0AAD9R5J0_ACRCE</name>
<keyword evidence="3" id="KW-1185">Reference proteome</keyword>
<dbReference type="Gene3D" id="2.40.160.110">
    <property type="match status" value="1"/>
</dbReference>
<feature type="compositionally biased region" description="Polar residues" evidence="1">
    <location>
        <begin position="17"/>
        <end position="28"/>
    </location>
</feature>
<evidence type="ECO:0000313" key="3">
    <source>
        <dbReference type="Proteomes" id="UP001249851"/>
    </source>
</evidence>
<dbReference type="AlphaFoldDB" id="A0AAD9R5J0"/>
<proteinExistence type="predicted"/>
<evidence type="ECO:0000313" key="2">
    <source>
        <dbReference type="EMBL" id="KAK2573248.1"/>
    </source>
</evidence>
<feature type="compositionally biased region" description="Low complexity" evidence="1">
    <location>
        <begin position="29"/>
        <end position="157"/>
    </location>
</feature>
<evidence type="ECO:0000256" key="1">
    <source>
        <dbReference type="SAM" id="MobiDB-lite"/>
    </source>
</evidence>
<dbReference type="EMBL" id="JARQWQ010000002">
    <property type="protein sequence ID" value="KAK2573248.1"/>
    <property type="molecule type" value="Genomic_DNA"/>
</dbReference>
<dbReference type="Proteomes" id="UP001249851">
    <property type="component" value="Unassembled WGS sequence"/>
</dbReference>
<comment type="caution">
    <text evidence="2">The sequence shown here is derived from an EMBL/GenBank/DDBJ whole genome shotgun (WGS) entry which is preliminary data.</text>
</comment>
<gene>
    <name evidence="2" type="ORF">P5673_000884</name>
</gene>
<sequence length="344" mass="36190">MISTGNRAKATTPAGESENTNPGKITSIPNAKSTTANPPTNATSSPTSTTTNSTTNGSTTPMPTSANSTTNGSTTPMPTSGNSTTNGSTTPMPTSANSTTNGSTTPVPTSANSTTNGSTTPMPTSGNSTTYGSTTPMPTSGNSTTNGSTTPKPITIKPTPPPSPGEFSLKENGSYCILARFVAEFHITFKVNSSGGNLTKKTWNQNLAKHSNVTISGNCGSKSESTLVISWPKNESLYSLALKFNTLRNVKGEVESYYRGSQESRPHGQVGGNYLCNDTVAFAFNNNETQFEVNATFTDFRVQPFANASTKVDFNKDGEYIILPCSVPFSANYVNFPYYLIPFA</sequence>
<reference evidence="2" key="1">
    <citation type="journal article" date="2023" name="G3 (Bethesda)">
        <title>Whole genome assembly and annotation of the endangered Caribbean coral Acropora cervicornis.</title>
        <authorList>
            <person name="Selwyn J.D."/>
            <person name="Vollmer S.V."/>
        </authorList>
    </citation>
    <scope>NUCLEOTIDE SEQUENCE</scope>
    <source>
        <strain evidence="2">K2</strain>
    </source>
</reference>
<protein>
    <submittedName>
        <fullName evidence="2">Mucin-4</fullName>
    </submittedName>
</protein>
<feature type="region of interest" description="Disordered" evidence="1">
    <location>
        <begin position="1"/>
        <end position="167"/>
    </location>
</feature>
<organism evidence="2 3">
    <name type="scientific">Acropora cervicornis</name>
    <name type="common">Staghorn coral</name>
    <dbReference type="NCBI Taxonomy" id="6130"/>
    <lineage>
        <taxon>Eukaryota</taxon>
        <taxon>Metazoa</taxon>
        <taxon>Cnidaria</taxon>
        <taxon>Anthozoa</taxon>
        <taxon>Hexacorallia</taxon>
        <taxon>Scleractinia</taxon>
        <taxon>Astrocoeniina</taxon>
        <taxon>Acroporidae</taxon>
        <taxon>Acropora</taxon>
    </lineage>
</organism>
<accession>A0AAD9R5J0</accession>
<reference evidence="2" key="2">
    <citation type="journal article" date="2023" name="Science">
        <title>Genomic signatures of disease resistance in endangered staghorn corals.</title>
        <authorList>
            <person name="Vollmer S.V."/>
            <person name="Selwyn J.D."/>
            <person name="Despard B.A."/>
            <person name="Roesel C.L."/>
        </authorList>
    </citation>
    <scope>NUCLEOTIDE SEQUENCE</scope>
    <source>
        <strain evidence="2">K2</strain>
    </source>
</reference>